<keyword evidence="2 7" id="KW-0813">Transport</keyword>
<dbReference type="InterPro" id="IPR035906">
    <property type="entry name" value="MetI-like_sf"/>
</dbReference>
<proteinExistence type="inferred from homology"/>
<keyword evidence="4 7" id="KW-0812">Transmembrane</keyword>
<evidence type="ECO:0000313" key="9">
    <source>
        <dbReference type="EMBL" id="QNM07735.1"/>
    </source>
</evidence>
<dbReference type="PROSITE" id="PS50928">
    <property type="entry name" value="ABC_TM1"/>
    <property type="match status" value="1"/>
</dbReference>
<evidence type="ECO:0000259" key="8">
    <source>
        <dbReference type="PROSITE" id="PS50928"/>
    </source>
</evidence>
<sequence length="280" mass="31387">MKNGEKTRRSLFLTLLFAIISIGYVYPVVLVLLNSFKKKAYISKSPFSVPLSEMFSGIENYVRGVERTGFFQAFGWSLFITIGSVAVIVLCCSMAAWYIIRVRNLGTKTFYVLCLFSMIVPFQMVMYPLSKLANILRLNNPWGIIIVYLGFGAGLAVFMFTGFVKSIPLEIEEAAMIDGCSPLQTFFRIVLPVMKPMCITVAILQAMWIWNDYLLPYLVLDLKKYKTIPIAIQYLRGGYGSVDMGAMMGVLVLAIIPIVIFYILCQKYIIEGVVSGAVKG</sequence>
<feature type="transmembrane region" description="Helical" evidence="7">
    <location>
        <begin position="12"/>
        <end position="33"/>
    </location>
</feature>
<protein>
    <submittedName>
        <fullName evidence="9">Carbohydrate ABC transporter permease</fullName>
    </submittedName>
</protein>
<feature type="domain" description="ABC transmembrane type-1" evidence="8">
    <location>
        <begin position="74"/>
        <end position="265"/>
    </location>
</feature>
<comment type="subcellular location">
    <subcellularLocation>
        <location evidence="1 7">Cell membrane</location>
        <topology evidence="1 7">Multi-pass membrane protein</topology>
    </subcellularLocation>
</comment>
<evidence type="ECO:0000256" key="3">
    <source>
        <dbReference type="ARBA" id="ARBA00022475"/>
    </source>
</evidence>
<keyword evidence="6 7" id="KW-0472">Membrane</keyword>
<evidence type="ECO:0000256" key="4">
    <source>
        <dbReference type="ARBA" id="ARBA00022692"/>
    </source>
</evidence>
<dbReference type="SUPFAM" id="SSF161098">
    <property type="entry name" value="MetI-like"/>
    <property type="match status" value="1"/>
</dbReference>
<evidence type="ECO:0000256" key="2">
    <source>
        <dbReference type="ARBA" id="ARBA00022448"/>
    </source>
</evidence>
<dbReference type="CDD" id="cd06261">
    <property type="entry name" value="TM_PBP2"/>
    <property type="match status" value="1"/>
</dbReference>
<dbReference type="Proteomes" id="UP000515860">
    <property type="component" value="Chromosome"/>
</dbReference>
<feature type="transmembrane region" description="Helical" evidence="7">
    <location>
        <begin position="185"/>
        <end position="210"/>
    </location>
</feature>
<evidence type="ECO:0000256" key="5">
    <source>
        <dbReference type="ARBA" id="ARBA00022989"/>
    </source>
</evidence>
<dbReference type="Gene3D" id="1.10.3720.10">
    <property type="entry name" value="MetI-like"/>
    <property type="match status" value="1"/>
</dbReference>
<keyword evidence="3" id="KW-1003">Cell membrane</keyword>
<keyword evidence="5 7" id="KW-1133">Transmembrane helix</keyword>
<dbReference type="GO" id="GO:0005886">
    <property type="term" value="C:plasma membrane"/>
    <property type="evidence" value="ECO:0007669"/>
    <property type="project" value="UniProtKB-SubCell"/>
</dbReference>
<dbReference type="PANTHER" id="PTHR43744">
    <property type="entry name" value="ABC TRANSPORTER PERMEASE PROTEIN MG189-RELATED-RELATED"/>
    <property type="match status" value="1"/>
</dbReference>
<dbReference type="InterPro" id="IPR000515">
    <property type="entry name" value="MetI-like"/>
</dbReference>
<comment type="similarity">
    <text evidence="7">Belongs to the binding-protein-dependent transport system permease family.</text>
</comment>
<evidence type="ECO:0000256" key="1">
    <source>
        <dbReference type="ARBA" id="ARBA00004651"/>
    </source>
</evidence>
<evidence type="ECO:0000313" key="10">
    <source>
        <dbReference type="Proteomes" id="UP000515860"/>
    </source>
</evidence>
<feature type="transmembrane region" description="Helical" evidence="7">
    <location>
        <begin position="110"/>
        <end position="130"/>
    </location>
</feature>
<feature type="transmembrane region" description="Helical" evidence="7">
    <location>
        <begin position="73"/>
        <end position="98"/>
    </location>
</feature>
<name>A0A7G9GAA3_9FIRM</name>
<accession>A0A7G9GAA3</accession>
<dbReference type="Pfam" id="PF00528">
    <property type="entry name" value="BPD_transp_1"/>
    <property type="match status" value="1"/>
</dbReference>
<dbReference type="RefSeq" id="WP_118643500.1">
    <property type="nucleotide sequence ID" value="NZ_CP060635.1"/>
</dbReference>
<reference evidence="9 10" key="1">
    <citation type="submission" date="2020-08" db="EMBL/GenBank/DDBJ databases">
        <authorList>
            <person name="Liu C."/>
            <person name="Sun Q."/>
        </authorList>
    </citation>
    <scope>NUCLEOTIDE SEQUENCE [LARGE SCALE GENOMIC DNA]</scope>
    <source>
        <strain evidence="9 10">NSJ-29</strain>
    </source>
</reference>
<evidence type="ECO:0000256" key="6">
    <source>
        <dbReference type="ARBA" id="ARBA00023136"/>
    </source>
</evidence>
<feature type="transmembrane region" description="Helical" evidence="7">
    <location>
        <begin position="244"/>
        <end position="265"/>
    </location>
</feature>
<dbReference type="PANTHER" id="PTHR43744:SF8">
    <property type="entry name" value="SN-GLYCEROL-3-PHOSPHATE TRANSPORT SYSTEM PERMEASE PROTEIN UGPE"/>
    <property type="match status" value="1"/>
</dbReference>
<organism evidence="9 10">
    <name type="scientific">Wansuia hejianensis</name>
    <dbReference type="NCBI Taxonomy" id="2763667"/>
    <lineage>
        <taxon>Bacteria</taxon>
        <taxon>Bacillati</taxon>
        <taxon>Bacillota</taxon>
        <taxon>Clostridia</taxon>
        <taxon>Lachnospirales</taxon>
        <taxon>Lachnospiraceae</taxon>
        <taxon>Wansuia</taxon>
    </lineage>
</organism>
<dbReference type="GO" id="GO:0055085">
    <property type="term" value="P:transmembrane transport"/>
    <property type="evidence" value="ECO:0007669"/>
    <property type="project" value="InterPro"/>
</dbReference>
<dbReference type="EMBL" id="CP060635">
    <property type="protein sequence ID" value="QNM07735.1"/>
    <property type="molecule type" value="Genomic_DNA"/>
</dbReference>
<feature type="transmembrane region" description="Helical" evidence="7">
    <location>
        <begin position="142"/>
        <end position="164"/>
    </location>
</feature>
<dbReference type="KEGG" id="whj:H9Q79_12510"/>
<evidence type="ECO:0000256" key="7">
    <source>
        <dbReference type="RuleBase" id="RU363032"/>
    </source>
</evidence>
<keyword evidence="10" id="KW-1185">Reference proteome</keyword>
<dbReference type="AlphaFoldDB" id="A0A7G9GAA3"/>
<gene>
    <name evidence="9" type="ORF">H9Q79_12510</name>
</gene>